<feature type="transmembrane region" description="Helical" evidence="6">
    <location>
        <begin position="348"/>
        <end position="366"/>
    </location>
</feature>
<dbReference type="PANTHER" id="PTHR23511:SF34">
    <property type="entry name" value="SYNAPTIC VESICLE GLYCOPROTEIN 2"/>
    <property type="match status" value="1"/>
</dbReference>
<feature type="transmembrane region" description="Helical" evidence="6">
    <location>
        <begin position="41"/>
        <end position="64"/>
    </location>
</feature>
<dbReference type="EMBL" id="EQ962653">
    <property type="protein sequence ID" value="EED22356.1"/>
    <property type="molecule type" value="Genomic_DNA"/>
</dbReference>
<reference evidence="9" key="1">
    <citation type="journal article" date="2015" name="Genome Announc.">
        <title>Genome sequence of the AIDS-associated pathogen Penicillium marneffei (ATCC18224) and its near taxonomic relative Talaromyces stipitatus (ATCC10500).</title>
        <authorList>
            <person name="Nierman W.C."/>
            <person name="Fedorova-Abrams N.D."/>
            <person name="Andrianopoulos A."/>
        </authorList>
    </citation>
    <scope>NUCLEOTIDE SEQUENCE [LARGE SCALE GENOMIC DNA]</scope>
    <source>
        <strain evidence="9">ATCC 10500 / CBS 375.48 / QM 6759 / NRRL 1006</strain>
    </source>
</reference>
<feature type="transmembrane region" description="Helical" evidence="6">
    <location>
        <begin position="501"/>
        <end position="526"/>
    </location>
</feature>
<dbReference type="InParanoid" id="B8M3I4"/>
<evidence type="ECO:0000256" key="1">
    <source>
        <dbReference type="ARBA" id="ARBA00004141"/>
    </source>
</evidence>
<dbReference type="PROSITE" id="PS50850">
    <property type="entry name" value="MFS"/>
    <property type="match status" value="1"/>
</dbReference>
<feature type="transmembrane region" description="Helical" evidence="6">
    <location>
        <begin position="84"/>
        <end position="103"/>
    </location>
</feature>
<dbReference type="SUPFAM" id="SSF103473">
    <property type="entry name" value="MFS general substrate transporter"/>
    <property type="match status" value="1"/>
</dbReference>
<organism evidence="8 9">
    <name type="scientific">Talaromyces stipitatus (strain ATCC 10500 / CBS 375.48 / QM 6759 / NRRL 1006)</name>
    <name type="common">Penicillium stipitatum</name>
    <dbReference type="NCBI Taxonomy" id="441959"/>
    <lineage>
        <taxon>Eukaryota</taxon>
        <taxon>Fungi</taxon>
        <taxon>Dikarya</taxon>
        <taxon>Ascomycota</taxon>
        <taxon>Pezizomycotina</taxon>
        <taxon>Eurotiomycetes</taxon>
        <taxon>Eurotiomycetidae</taxon>
        <taxon>Eurotiales</taxon>
        <taxon>Trichocomaceae</taxon>
        <taxon>Talaromyces</taxon>
        <taxon>Talaromyces sect. Talaromyces</taxon>
    </lineage>
</organism>
<feature type="domain" description="Major facilitator superfamily (MFS) profile" evidence="7">
    <location>
        <begin position="43"/>
        <end position="565"/>
    </location>
</feature>
<sequence>MGRMMHRLYKTDRARDFDHETDRYVRMQQIYETIDRQKYQWVVVLVAGVGFFLDGYTLFASNIALPMIQYVYWHNETNSSRLTFINIATLAGTVVGQVAFGFLADKRGRKRMYGVELVLLIVATLGVTMASTGANNSMSIYAWLIWWRIVTGIAVGADYPLSAVITSEFAPTKHRARMLASVFFMQPLGQLSGNIVALIVVAATRNRVNADTVRAVDIMWRWVIGIGVIPGVVASLFRFAIPETPRYLLDIDNDPIKAEFDATTLFGEQQQAEFGSEFDAPWDGTTLPKSAASFTSYASGAGSASIDDGASIAPNTEYTLHPPTFQSHWRVVWNDVVYYFWKEGNWRTLLGTSIAWMLLDFGFYGIQLSNPQFLAKTWGTLDLHAPAPSWKTDDNSDESIYTMFLHTSVEAMAILNAGSVLGGLLLIAFAPKLNRVHLQKYGFLALASLFIAMGVMFITVHKEGPVAIVLYIIGQMLFNFGPNATTYMLPAELFPTRYRATCHGISAASGKIGSILVEIFTVYYNIGSTSTKVSSTQRYGWILVVFSAAMIIGSVVTHFLIPSVQQHNRRGSHGVGRFKRECSSFWFDEKEKTLESLALGRLGESSRYAVRRTRSIHRLPARRF</sequence>
<feature type="transmembrane region" description="Helical" evidence="6">
    <location>
        <begin position="411"/>
        <end position="429"/>
    </location>
</feature>
<feature type="transmembrane region" description="Helical" evidence="6">
    <location>
        <begin position="222"/>
        <end position="241"/>
    </location>
</feature>
<keyword evidence="5 6" id="KW-0472">Membrane</keyword>
<dbReference type="OMA" id="LNSHWHL"/>
<keyword evidence="3 6" id="KW-0812">Transmembrane</keyword>
<evidence type="ECO:0000256" key="3">
    <source>
        <dbReference type="ARBA" id="ARBA00022692"/>
    </source>
</evidence>
<dbReference type="Pfam" id="PF00083">
    <property type="entry name" value="Sugar_tr"/>
    <property type="match status" value="2"/>
</dbReference>
<evidence type="ECO:0000256" key="5">
    <source>
        <dbReference type="ARBA" id="ARBA00023136"/>
    </source>
</evidence>
<name>B8M3I4_TALSN</name>
<dbReference type="HOGENOM" id="CLU_001265_46_14_1"/>
<feature type="transmembrane region" description="Helical" evidence="6">
    <location>
        <begin position="466"/>
        <end position="489"/>
    </location>
</feature>
<keyword evidence="4 6" id="KW-1133">Transmembrane helix</keyword>
<proteinExistence type="predicted"/>
<dbReference type="InterPro" id="IPR036259">
    <property type="entry name" value="MFS_trans_sf"/>
</dbReference>
<feature type="transmembrane region" description="Helical" evidence="6">
    <location>
        <begin position="115"/>
        <end position="134"/>
    </location>
</feature>
<feature type="transmembrane region" description="Helical" evidence="6">
    <location>
        <begin position="538"/>
        <end position="561"/>
    </location>
</feature>
<evidence type="ECO:0000313" key="8">
    <source>
        <dbReference type="EMBL" id="EED22356.1"/>
    </source>
</evidence>
<dbReference type="Proteomes" id="UP000001745">
    <property type="component" value="Unassembled WGS sequence"/>
</dbReference>
<evidence type="ECO:0000256" key="4">
    <source>
        <dbReference type="ARBA" id="ARBA00022989"/>
    </source>
</evidence>
<dbReference type="OrthoDB" id="433512at2759"/>
<keyword evidence="2" id="KW-0813">Transport</keyword>
<dbReference type="Gene3D" id="1.20.1250.20">
    <property type="entry name" value="MFS general substrate transporter like domains"/>
    <property type="match status" value="2"/>
</dbReference>
<keyword evidence="9" id="KW-1185">Reference proteome</keyword>
<dbReference type="PANTHER" id="PTHR23511">
    <property type="entry name" value="SYNAPTIC VESICLE GLYCOPROTEIN 2"/>
    <property type="match status" value="1"/>
</dbReference>
<dbReference type="RefSeq" id="XP_002479319.1">
    <property type="nucleotide sequence ID" value="XM_002479274.1"/>
</dbReference>
<dbReference type="GO" id="GO:0016020">
    <property type="term" value="C:membrane"/>
    <property type="evidence" value="ECO:0007669"/>
    <property type="project" value="UniProtKB-SubCell"/>
</dbReference>
<feature type="transmembrane region" description="Helical" evidence="6">
    <location>
        <begin position="441"/>
        <end position="460"/>
    </location>
</feature>
<evidence type="ECO:0000259" key="7">
    <source>
        <dbReference type="PROSITE" id="PS50850"/>
    </source>
</evidence>
<feature type="transmembrane region" description="Helical" evidence="6">
    <location>
        <begin position="140"/>
        <end position="161"/>
    </location>
</feature>
<dbReference type="AlphaFoldDB" id="B8M3I4"/>
<dbReference type="GeneID" id="8105916"/>
<dbReference type="InterPro" id="IPR020846">
    <property type="entry name" value="MFS_dom"/>
</dbReference>
<dbReference type="InterPro" id="IPR005829">
    <property type="entry name" value="Sugar_transporter_CS"/>
</dbReference>
<gene>
    <name evidence="8" type="ORF">TSTA_096050</name>
</gene>
<evidence type="ECO:0000313" key="9">
    <source>
        <dbReference type="Proteomes" id="UP000001745"/>
    </source>
</evidence>
<dbReference type="STRING" id="441959.B8M3I4"/>
<dbReference type="PROSITE" id="PS00217">
    <property type="entry name" value="SUGAR_TRANSPORT_2"/>
    <property type="match status" value="1"/>
</dbReference>
<dbReference type="PhylomeDB" id="B8M3I4"/>
<dbReference type="eggNOG" id="KOG0252">
    <property type="taxonomic scope" value="Eukaryota"/>
</dbReference>
<dbReference type="VEuPathDB" id="FungiDB:TSTA_096050"/>
<protein>
    <submittedName>
        <fullName evidence="8">Phosphate transporter</fullName>
    </submittedName>
</protein>
<accession>B8M3I4</accession>
<dbReference type="InterPro" id="IPR005828">
    <property type="entry name" value="MFS_sugar_transport-like"/>
</dbReference>
<feature type="transmembrane region" description="Helical" evidence="6">
    <location>
        <begin position="182"/>
        <end position="202"/>
    </location>
</feature>
<evidence type="ECO:0000256" key="6">
    <source>
        <dbReference type="SAM" id="Phobius"/>
    </source>
</evidence>
<evidence type="ECO:0000256" key="2">
    <source>
        <dbReference type="ARBA" id="ARBA00022448"/>
    </source>
</evidence>
<comment type="subcellular location">
    <subcellularLocation>
        <location evidence="1">Membrane</location>
        <topology evidence="1">Multi-pass membrane protein</topology>
    </subcellularLocation>
</comment>
<dbReference type="GO" id="GO:0022857">
    <property type="term" value="F:transmembrane transporter activity"/>
    <property type="evidence" value="ECO:0007669"/>
    <property type="project" value="InterPro"/>
</dbReference>